<dbReference type="PATRIC" id="fig|1299334.3.peg.1859"/>
<dbReference type="EMBL" id="JAOB01000016">
    <property type="protein sequence ID" value="EUA68393.1"/>
    <property type="molecule type" value="Genomic_DNA"/>
</dbReference>
<name>X8DL10_MYCXE</name>
<comment type="caution">
    <text evidence="1">The sequence shown here is derived from an EMBL/GenBank/DDBJ whole genome shotgun (WGS) entry which is preliminary data.</text>
</comment>
<organism evidence="1">
    <name type="scientific">Mycobacterium xenopi 4042</name>
    <dbReference type="NCBI Taxonomy" id="1299334"/>
    <lineage>
        <taxon>Bacteria</taxon>
        <taxon>Bacillati</taxon>
        <taxon>Actinomycetota</taxon>
        <taxon>Actinomycetes</taxon>
        <taxon>Mycobacteriales</taxon>
        <taxon>Mycobacteriaceae</taxon>
        <taxon>Mycobacterium</taxon>
    </lineage>
</organism>
<evidence type="ECO:0000313" key="1">
    <source>
        <dbReference type="EMBL" id="EUA68393.1"/>
    </source>
</evidence>
<dbReference type="AlphaFoldDB" id="X8DL10"/>
<accession>X8DL10</accession>
<sequence>MLGVTLIADGRREHGVGKEIGRIRQGRAPKSRCTRCRCSPTWA</sequence>
<proteinExistence type="predicted"/>
<gene>
    <name evidence="1" type="ORF">I553_10513</name>
</gene>
<protein>
    <submittedName>
        <fullName evidence="1">Uncharacterized protein</fullName>
    </submittedName>
</protein>
<reference evidence="1" key="1">
    <citation type="submission" date="2014-01" db="EMBL/GenBank/DDBJ databases">
        <authorList>
            <person name="Brown-Elliot B."/>
            <person name="Wallace R."/>
            <person name="Lenaerts A."/>
            <person name="Ordway D."/>
            <person name="DeGroote M.A."/>
            <person name="Parker T."/>
            <person name="Sizemore C."/>
            <person name="Tallon L.J."/>
            <person name="Sadzewicz L.K."/>
            <person name="Sengamalay N."/>
            <person name="Fraser C.M."/>
            <person name="Hine E."/>
            <person name="Shefchek K.A."/>
            <person name="Das S.P."/>
            <person name="Tettelin H."/>
        </authorList>
    </citation>
    <scope>NUCLEOTIDE SEQUENCE [LARGE SCALE GENOMIC DNA]</scope>
    <source>
        <strain evidence="1">4042</strain>
    </source>
</reference>